<dbReference type="InterPro" id="IPR000994">
    <property type="entry name" value="Pept_M24"/>
</dbReference>
<protein>
    <submittedName>
        <fullName evidence="2">M24 family metallopeptidase</fullName>
    </submittedName>
</protein>
<dbReference type="Proteomes" id="UP000437736">
    <property type="component" value="Unassembled WGS sequence"/>
</dbReference>
<organism evidence="2 3">
    <name type="scientific">Acidiferrimicrobium australe</name>
    <dbReference type="NCBI Taxonomy" id="2664430"/>
    <lineage>
        <taxon>Bacteria</taxon>
        <taxon>Bacillati</taxon>
        <taxon>Actinomycetota</taxon>
        <taxon>Acidimicrobiia</taxon>
        <taxon>Acidimicrobiales</taxon>
        <taxon>Acidimicrobiaceae</taxon>
        <taxon>Acidiferrimicrobium</taxon>
    </lineage>
</organism>
<dbReference type="InterPro" id="IPR036005">
    <property type="entry name" value="Creatinase/aminopeptidase-like"/>
</dbReference>
<name>A0ABW9QNT7_9ACTN</name>
<dbReference type="EMBL" id="WJHE01000070">
    <property type="protein sequence ID" value="MST31454.1"/>
    <property type="molecule type" value="Genomic_DNA"/>
</dbReference>
<dbReference type="SUPFAM" id="SSF55920">
    <property type="entry name" value="Creatinase/aminopeptidase"/>
    <property type="match status" value="1"/>
</dbReference>
<sequence>MSDSLTNDQRRDAVAASFPVEDRWGRVRAVMAGQQLDRIIAVGSRYATWLTGYHRYFGGLTATLIDPTGGVEVVASPDEAPLVEAVTGAARIHVYGEGGFGLDLDPLGSLVAALPGLGVLGSGARVGVAGIAPVGLHGAGEADLVPVDEQLSRIMAVKDRDEAEKVAHAYNLCLEAQAAVNRGVQDGASELELFTRAHATAQLAHGAPVDFVSDLLSGPNSASVCCPVAVAGDRRPKRGDPVVADIAVSAAGYWGDTCRTHVRDDNEHLKALLGELASILGEAVAGLRPGVRASDAHAAMARSLAATFPEATPLPHHGGHGLGLGGCDSPHIIPRDDTTLEAGMILAIEPGAYFPGQYGIRLENEYLVTPAGGIELNEALASVMTGAGQ</sequence>
<comment type="caution">
    <text evidence="2">The sequence shown here is derived from an EMBL/GenBank/DDBJ whole genome shotgun (WGS) entry which is preliminary data.</text>
</comment>
<dbReference type="Gene3D" id="3.40.350.10">
    <property type="entry name" value="Creatinase/prolidase N-terminal domain"/>
    <property type="match status" value="1"/>
</dbReference>
<dbReference type="InterPro" id="IPR029149">
    <property type="entry name" value="Creatin/AminoP/Spt16_N"/>
</dbReference>
<evidence type="ECO:0000313" key="2">
    <source>
        <dbReference type="EMBL" id="MST31454.1"/>
    </source>
</evidence>
<keyword evidence="3" id="KW-1185">Reference proteome</keyword>
<dbReference type="CDD" id="cd01066">
    <property type="entry name" value="APP_MetAP"/>
    <property type="match status" value="1"/>
</dbReference>
<reference evidence="2 3" key="1">
    <citation type="submission" date="2019-11" db="EMBL/GenBank/DDBJ databases">
        <title>Acidiferrimicrobium australis gen. nov., sp. nov., an acidophilic and obligately heterotrophic, member of the Actinobacteria that catalyses dissimilatory oxido- reduction of iron isolated from metal-rich acidic water in Chile.</title>
        <authorList>
            <person name="Gonzalez D."/>
            <person name="Huber K."/>
            <person name="Hedrich S."/>
            <person name="Rojas-Villalobos C."/>
            <person name="Quatrini R."/>
            <person name="Dinamarca M.A."/>
            <person name="Schwarz A."/>
            <person name="Canales C."/>
            <person name="Nancucheo I."/>
        </authorList>
    </citation>
    <scope>NUCLEOTIDE SEQUENCE [LARGE SCALE GENOMIC DNA]</scope>
    <source>
        <strain evidence="2 3">USS-CCA1</strain>
    </source>
</reference>
<accession>A0ABW9QNT7</accession>
<evidence type="ECO:0000259" key="1">
    <source>
        <dbReference type="Pfam" id="PF00557"/>
    </source>
</evidence>
<dbReference type="InterPro" id="IPR050659">
    <property type="entry name" value="Peptidase_M24B"/>
</dbReference>
<dbReference type="Pfam" id="PF00557">
    <property type="entry name" value="Peptidase_M24"/>
    <property type="match status" value="1"/>
</dbReference>
<feature type="domain" description="Peptidase M24" evidence="1">
    <location>
        <begin position="166"/>
        <end position="369"/>
    </location>
</feature>
<dbReference type="SUPFAM" id="SSF53092">
    <property type="entry name" value="Creatinase/prolidase N-terminal domain"/>
    <property type="match status" value="1"/>
</dbReference>
<proteinExistence type="predicted"/>
<gene>
    <name evidence="2" type="ORF">GHK86_01735</name>
</gene>
<dbReference type="Gene3D" id="3.90.230.10">
    <property type="entry name" value="Creatinase/methionine aminopeptidase superfamily"/>
    <property type="match status" value="1"/>
</dbReference>
<dbReference type="PANTHER" id="PTHR46112:SF3">
    <property type="entry name" value="AMINOPEPTIDASE YPDF"/>
    <property type="match status" value="1"/>
</dbReference>
<evidence type="ECO:0000313" key="3">
    <source>
        <dbReference type="Proteomes" id="UP000437736"/>
    </source>
</evidence>
<dbReference type="PANTHER" id="PTHR46112">
    <property type="entry name" value="AMINOPEPTIDASE"/>
    <property type="match status" value="1"/>
</dbReference>